<protein>
    <submittedName>
        <fullName evidence="1">Uncharacterized protein</fullName>
    </submittedName>
</protein>
<accession>A0A645EG76</accession>
<gene>
    <name evidence="1" type="ORF">SDC9_148207</name>
</gene>
<organism evidence="1">
    <name type="scientific">bioreactor metagenome</name>
    <dbReference type="NCBI Taxonomy" id="1076179"/>
    <lineage>
        <taxon>unclassified sequences</taxon>
        <taxon>metagenomes</taxon>
        <taxon>ecological metagenomes</taxon>
    </lineage>
</organism>
<evidence type="ECO:0000313" key="1">
    <source>
        <dbReference type="EMBL" id="MPN01008.1"/>
    </source>
</evidence>
<dbReference type="AlphaFoldDB" id="A0A645EG76"/>
<name>A0A645EG76_9ZZZZ</name>
<proteinExistence type="predicted"/>
<dbReference type="EMBL" id="VSSQ01047034">
    <property type="protein sequence ID" value="MPN01008.1"/>
    <property type="molecule type" value="Genomic_DNA"/>
</dbReference>
<sequence>MPRVGKTNVNPIVERKLLIVGMRNKELERALRVLHGIERNIGGFAAARALAVSPFCFKLLNVRAVAEHDVAEVAGGLRCVNGPAKAVLIKQRQ</sequence>
<reference evidence="1" key="1">
    <citation type="submission" date="2019-08" db="EMBL/GenBank/DDBJ databases">
        <authorList>
            <person name="Kucharzyk K."/>
            <person name="Murdoch R.W."/>
            <person name="Higgins S."/>
            <person name="Loffler F."/>
        </authorList>
    </citation>
    <scope>NUCLEOTIDE SEQUENCE</scope>
</reference>
<comment type="caution">
    <text evidence="1">The sequence shown here is derived from an EMBL/GenBank/DDBJ whole genome shotgun (WGS) entry which is preliminary data.</text>
</comment>